<organism evidence="2 3">
    <name type="scientific">Sporisorium reilianum (strain SRZ2)</name>
    <name type="common">Maize head smut fungus</name>
    <dbReference type="NCBI Taxonomy" id="999809"/>
    <lineage>
        <taxon>Eukaryota</taxon>
        <taxon>Fungi</taxon>
        <taxon>Dikarya</taxon>
        <taxon>Basidiomycota</taxon>
        <taxon>Ustilaginomycotina</taxon>
        <taxon>Ustilaginomycetes</taxon>
        <taxon>Ustilaginales</taxon>
        <taxon>Ustilaginaceae</taxon>
        <taxon>Sporisorium</taxon>
    </lineage>
</organism>
<dbReference type="OrthoDB" id="2554129at2759"/>
<feature type="region of interest" description="Disordered" evidence="1">
    <location>
        <begin position="529"/>
        <end position="567"/>
    </location>
</feature>
<feature type="compositionally biased region" description="Acidic residues" evidence="1">
    <location>
        <begin position="261"/>
        <end position="270"/>
    </location>
</feature>
<feature type="compositionally biased region" description="Low complexity" evidence="1">
    <location>
        <begin position="271"/>
        <end position="285"/>
    </location>
</feature>
<evidence type="ECO:0000256" key="1">
    <source>
        <dbReference type="SAM" id="MobiDB-lite"/>
    </source>
</evidence>
<dbReference type="Proteomes" id="UP000008867">
    <property type="component" value="Chromosome 3"/>
</dbReference>
<evidence type="ECO:0000313" key="2">
    <source>
        <dbReference type="EMBL" id="CBQ71826.1"/>
    </source>
</evidence>
<sequence length="567" mass="59933">MSDKTDTVTLVIDTSRQRPPLLNTPLKLSASDLQTPDTSSTSTTVLWSASASATTPTTALTTACTYDHAFAARRSPDTASATHNSEWLISKIDEYLADLSSSLPRPASKAVRRSLKLDLDPVRLLSVERALPSSPDAVRPAHLAIPPLLLSSGSGSSGSGKSCPTSMPSSPIDFDDDLCSPLFYRCFSRPGCAVSEDAAPFPYSPCRESVCLEPGYFAGGLLGRVSGAADGGWRRTSVVDVLMEREESGVGLPSIRLEAANEVDEEDEGGADSAPASAESSACSSPEREQVYWSEKEEPRSAEDSPASTHIAASKSLDVPAPSTDAQLFTPSTPEGKSLHVPTRTLLPPPAIPPRRRLSRSASAGNLTRMSTQAARNLTPATSPERLDLLCTPTRSNTEPPKTPSPPSSKRAVEVSPTSTQIVTGVRKMNKLKQLLGEEVSPHISRALIANTRDAKPLPCLPSRALQRSHTTFSANTAVLGSHKPRDKKCCAATGGSTGRPATARDRCNCTSCAARADLSKSALKMALTGTSLKLPPPRPERVGLGARPSTSGSMRRAKASFLDISD</sequence>
<feature type="compositionally biased region" description="Polar residues" evidence="1">
    <location>
        <begin position="324"/>
        <end position="335"/>
    </location>
</feature>
<name>E6ZX69_SPORE</name>
<accession>E6ZX69</accession>
<proteinExistence type="predicted"/>
<feature type="region of interest" description="Disordered" evidence="1">
    <location>
        <begin position="261"/>
        <end position="418"/>
    </location>
</feature>
<evidence type="ECO:0000313" key="3">
    <source>
        <dbReference type="Proteomes" id="UP000008867"/>
    </source>
</evidence>
<keyword evidence="3" id="KW-1185">Reference proteome</keyword>
<protein>
    <submittedName>
        <fullName evidence="2">Uncharacterized protein</fullName>
    </submittedName>
</protein>
<reference evidence="2 3" key="1">
    <citation type="journal article" date="2010" name="Science">
        <title>Pathogenicity determinants in smut fungi revealed by genome comparison.</title>
        <authorList>
            <person name="Schirawski J."/>
            <person name="Mannhaupt G."/>
            <person name="Muench K."/>
            <person name="Brefort T."/>
            <person name="Schipper K."/>
            <person name="Doehlemann G."/>
            <person name="Di Stasio M."/>
            <person name="Roessel N."/>
            <person name="Mendoza-Mendoza A."/>
            <person name="Pester D."/>
            <person name="Mueller O."/>
            <person name="Winterberg B."/>
            <person name="Meyer E."/>
            <person name="Ghareeb H."/>
            <person name="Wollenberg T."/>
            <person name="Muensterkoetter M."/>
            <person name="Wong P."/>
            <person name="Walter M."/>
            <person name="Stukenbrock E."/>
            <person name="Gueldener U."/>
            <person name="Kahmann R."/>
        </authorList>
    </citation>
    <scope>NUCLEOTIDE SEQUENCE [LARGE SCALE GENOMIC DNA]</scope>
    <source>
        <strain evidence="3">SRZ2</strain>
    </source>
</reference>
<feature type="compositionally biased region" description="Basic and acidic residues" evidence="1">
    <location>
        <begin position="286"/>
        <end position="303"/>
    </location>
</feature>
<feature type="compositionally biased region" description="Polar residues" evidence="1">
    <location>
        <begin position="365"/>
        <end position="382"/>
    </location>
</feature>
<dbReference type="HOGENOM" id="CLU_480733_0_0_1"/>
<gene>
    <name evidence="2" type="ORF">sr12682</name>
</gene>
<dbReference type="EMBL" id="FQ311452">
    <property type="protein sequence ID" value="CBQ71826.1"/>
    <property type="molecule type" value="Genomic_DNA"/>
</dbReference>
<dbReference type="VEuPathDB" id="FungiDB:sr12682"/>
<dbReference type="eggNOG" id="ENOG502R5H1">
    <property type="taxonomic scope" value="Eukaryota"/>
</dbReference>
<dbReference type="AlphaFoldDB" id="E6ZX69"/>